<dbReference type="AlphaFoldDB" id="A0AAE0DM29"/>
<evidence type="ECO:0000313" key="3">
    <source>
        <dbReference type="Proteomes" id="UP001276659"/>
    </source>
</evidence>
<sequence>MARSKAPPAVNTAGEKREYNEDDVGPAHGDSAENKQPPTKQAKTTESTRTSRSKGKKTTPSLDKSKLDAIMSAYGVPPLQDLGLDEPNESTPETILALVLHAMLTSARISHELAYNSLKCLIEAGYHNLDTLKKSTWQARTEVLTKGGYTRYREKTATALGELADFIENKYDGDLNNLLKRADSSPVQVRKLIGEIKGIGKVGTDIFFDTAQGVWPILAPFIDPRSLDTASNCGLGRDLNSLWEVVGKDPVEMCKLASALTTVRLEKKENEFQ</sequence>
<dbReference type="Proteomes" id="UP001276659">
    <property type="component" value="Unassembled WGS sequence"/>
</dbReference>
<reference evidence="2" key="1">
    <citation type="submission" date="2022-11" db="EMBL/GenBank/DDBJ databases">
        <title>Chromosomal genome sequence assembly and mating type (MAT) locus characterization of the leprose asexual lichenized fungus Lepraria neglecta (Nyl.) Erichsen.</title>
        <authorList>
            <person name="Allen J.L."/>
            <person name="Pfeffer B."/>
        </authorList>
    </citation>
    <scope>NUCLEOTIDE SEQUENCE</scope>
    <source>
        <strain evidence="2">Allen 5258</strain>
    </source>
</reference>
<dbReference type="EMBL" id="JASNWA010000006">
    <property type="protein sequence ID" value="KAK3174826.1"/>
    <property type="molecule type" value="Genomic_DNA"/>
</dbReference>
<evidence type="ECO:0000313" key="2">
    <source>
        <dbReference type="EMBL" id="KAK3174826.1"/>
    </source>
</evidence>
<protein>
    <recommendedName>
        <fullName evidence="4">HhH-GPD domain-containing protein</fullName>
    </recommendedName>
</protein>
<feature type="region of interest" description="Disordered" evidence="1">
    <location>
        <begin position="1"/>
        <end position="66"/>
    </location>
</feature>
<comment type="caution">
    <text evidence="2">The sequence shown here is derived from an EMBL/GenBank/DDBJ whole genome shotgun (WGS) entry which is preliminary data.</text>
</comment>
<evidence type="ECO:0000256" key="1">
    <source>
        <dbReference type="SAM" id="MobiDB-lite"/>
    </source>
</evidence>
<name>A0AAE0DM29_9LECA</name>
<proteinExistence type="predicted"/>
<organism evidence="2 3">
    <name type="scientific">Lepraria neglecta</name>
    <dbReference type="NCBI Taxonomy" id="209136"/>
    <lineage>
        <taxon>Eukaryota</taxon>
        <taxon>Fungi</taxon>
        <taxon>Dikarya</taxon>
        <taxon>Ascomycota</taxon>
        <taxon>Pezizomycotina</taxon>
        <taxon>Lecanoromycetes</taxon>
        <taxon>OSLEUM clade</taxon>
        <taxon>Lecanoromycetidae</taxon>
        <taxon>Lecanorales</taxon>
        <taxon>Lecanorineae</taxon>
        <taxon>Stereocaulaceae</taxon>
        <taxon>Lepraria</taxon>
    </lineage>
</organism>
<evidence type="ECO:0008006" key="4">
    <source>
        <dbReference type="Google" id="ProtNLM"/>
    </source>
</evidence>
<accession>A0AAE0DM29</accession>
<keyword evidence="3" id="KW-1185">Reference proteome</keyword>
<gene>
    <name evidence="2" type="ORF">OEA41_002072</name>
</gene>